<dbReference type="Proteomes" id="UP000483004">
    <property type="component" value="Unassembled WGS sequence"/>
</dbReference>
<protein>
    <submittedName>
        <fullName evidence="1">Uncharacterized protein</fullName>
    </submittedName>
</protein>
<sequence length="132" mass="13322">MRRVSEGGGAAGHGRAELGARLGERGGVLGELLDLGRAGLLGVAVPDLVQALGVLAEALFQVLQGALQVGVRLLESFEVGRLGVREEGLDGQVVVLGRVTVAEGAGADAVLVRMQCQGRSSPADLDGVVTTG</sequence>
<dbReference type="RefSeq" id="WP_151543351.1">
    <property type="nucleotide sequence ID" value="NZ_WBMR01000101.1"/>
</dbReference>
<reference evidence="1 2" key="1">
    <citation type="submission" date="2019-09" db="EMBL/GenBank/DDBJ databases">
        <title>Actinomadura physcomitrii sp. nov., a novel actinomycete isolated from moss [Physcomitrium sphaericum (Ludw) Fuernr].</title>
        <authorList>
            <person name="Liu C."/>
            <person name="Zhuang X."/>
        </authorList>
    </citation>
    <scope>NUCLEOTIDE SEQUENCE [LARGE SCALE GENOMIC DNA]</scope>
    <source>
        <strain evidence="1 2">CYP1-1B</strain>
    </source>
</reference>
<dbReference type="AlphaFoldDB" id="A0A6L3VUU5"/>
<evidence type="ECO:0000313" key="2">
    <source>
        <dbReference type="Proteomes" id="UP000483004"/>
    </source>
</evidence>
<keyword evidence="2" id="KW-1185">Reference proteome</keyword>
<comment type="caution">
    <text evidence="1">The sequence shown here is derived from an EMBL/GenBank/DDBJ whole genome shotgun (WGS) entry which is preliminary data.</text>
</comment>
<proteinExistence type="predicted"/>
<name>A0A6L3VUU5_9ACTN</name>
<gene>
    <name evidence="1" type="ORF">F9B16_28800</name>
</gene>
<evidence type="ECO:0000313" key="1">
    <source>
        <dbReference type="EMBL" id="KAB2373329.1"/>
    </source>
</evidence>
<dbReference type="EMBL" id="WBMR01000101">
    <property type="protein sequence ID" value="KAB2373329.1"/>
    <property type="molecule type" value="Genomic_DNA"/>
</dbReference>
<organism evidence="1 2">
    <name type="scientific">Actinomadura montaniterrae</name>
    <dbReference type="NCBI Taxonomy" id="1803903"/>
    <lineage>
        <taxon>Bacteria</taxon>
        <taxon>Bacillati</taxon>
        <taxon>Actinomycetota</taxon>
        <taxon>Actinomycetes</taxon>
        <taxon>Streptosporangiales</taxon>
        <taxon>Thermomonosporaceae</taxon>
        <taxon>Actinomadura</taxon>
    </lineage>
</organism>
<accession>A0A6L3VUU5</accession>